<name>W2STQ8_NECAM</name>
<reference evidence="2" key="1">
    <citation type="journal article" date="2014" name="Nat. Genet.">
        <title>Genome of the human hookworm Necator americanus.</title>
        <authorList>
            <person name="Tang Y.T."/>
            <person name="Gao X."/>
            <person name="Rosa B.A."/>
            <person name="Abubucker S."/>
            <person name="Hallsworth-Pepin K."/>
            <person name="Martin J."/>
            <person name="Tyagi R."/>
            <person name="Heizer E."/>
            <person name="Zhang X."/>
            <person name="Bhonagiri-Palsikar V."/>
            <person name="Minx P."/>
            <person name="Warren W.C."/>
            <person name="Wang Q."/>
            <person name="Zhan B."/>
            <person name="Hotez P.J."/>
            <person name="Sternberg P.W."/>
            <person name="Dougall A."/>
            <person name="Gaze S.T."/>
            <person name="Mulvenna J."/>
            <person name="Sotillo J."/>
            <person name="Ranganathan S."/>
            <person name="Rabelo E.M."/>
            <person name="Wilson R.K."/>
            <person name="Felgner P.L."/>
            <person name="Bethony J."/>
            <person name="Hawdon J.M."/>
            <person name="Gasser R.B."/>
            <person name="Loukas A."/>
            <person name="Mitreva M."/>
        </authorList>
    </citation>
    <scope>NUCLEOTIDE SEQUENCE [LARGE SCALE GENOMIC DNA]</scope>
</reference>
<dbReference type="KEGG" id="nai:NECAME_18960"/>
<dbReference type="STRING" id="51031.W2STQ8"/>
<feature type="non-terminal residue" evidence="1">
    <location>
        <position position="1"/>
    </location>
</feature>
<accession>W2STQ8</accession>
<evidence type="ECO:0000313" key="2">
    <source>
        <dbReference type="Proteomes" id="UP000053676"/>
    </source>
</evidence>
<dbReference type="OrthoDB" id="10255013at2759"/>
<dbReference type="AlphaFoldDB" id="W2STQ8"/>
<proteinExistence type="predicted"/>
<dbReference type="EMBL" id="KI665163">
    <property type="protein sequence ID" value="ETN72221.1"/>
    <property type="molecule type" value="Genomic_DNA"/>
</dbReference>
<protein>
    <submittedName>
        <fullName evidence="1">Uncharacterized protein</fullName>
    </submittedName>
</protein>
<gene>
    <name evidence="1" type="ORF">NECAME_18960</name>
</gene>
<organism evidence="1 2">
    <name type="scientific">Necator americanus</name>
    <name type="common">Human hookworm</name>
    <dbReference type="NCBI Taxonomy" id="51031"/>
    <lineage>
        <taxon>Eukaryota</taxon>
        <taxon>Metazoa</taxon>
        <taxon>Ecdysozoa</taxon>
        <taxon>Nematoda</taxon>
        <taxon>Chromadorea</taxon>
        <taxon>Rhabditida</taxon>
        <taxon>Rhabditina</taxon>
        <taxon>Rhabditomorpha</taxon>
        <taxon>Strongyloidea</taxon>
        <taxon>Ancylostomatidae</taxon>
        <taxon>Bunostominae</taxon>
        <taxon>Necator</taxon>
    </lineage>
</organism>
<evidence type="ECO:0000313" key="1">
    <source>
        <dbReference type="EMBL" id="ETN72221.1"/>
    </source>
</evidence>
<dbReference type="Proteomes" id="UP000053676">
    <property type="component" value="Unassembled WGS sequence"/>
</dbReference>
<sequence length="73" mass="8173">QTASLKESVHSLILRFRNEEVPFEQETRPATEKHLNSCKKSFPGEFNMKPNVGVGLETLQVPQGVCLNGYVTL</sequence>
<keyword evidence="2" id="KW-1185">Reference proteome</keyword>